<dbReference type="Gene3D" id="1.20.120.180">
    <property type="entry name" value="Proteasome activator pa28, C-terminal domain"/>
    <property type="match status" value="1"/>
</dbReference>
<dbReference type="SUPFAM" id="SSF47216">
    <property type="entry name" value="Proteasome activator"/>
    <property type="match status" value="1"/>
</dbReference>
<dbReference type="InterPro" id="IPR036997">
    <property type="entry name" value="PA28_C_sf"/>
</dbReference>
<dbReference type="GO" id="GO:0061136">
    <property type="term" value="P:regulation of proteasomal protein catabolic process"/>
    <property type="evidence" value="ECO:0007669"/>
    <property type="project" value="TreeGrafter"/>
</dbReference>
<comment type="caution">
    <text evidence="5">The sequence shown here is derived from an EMBL/GenBank/DDBJ whole genome shotgun (WGS) entry which is preliminary data.</text>
</comment>
<evidence type="ECO:0000259" key="4">
    <source>
        <dbReference type="Pfam" id="PF02252"/>
    </source>
</evidence>
<dbReference type="InterPro" id="IPR003186">
    <property type="entry name" value="PA28_C"/>
</dbReference>
<feature type="domain" description="Proteasome activator PA28 C-terminal" evidence="4">
    <location>
        <begin position="124"/>
        <end position="240"/>
    </location>
</feature>
<gene>
    <name evidence="5" type="ORF">OBRU01_00904</name>
</gene>
<name>A0A0L7LUS9_OPEBR</name>
<evidence type="ECO:0000256" key="1">
    <source>
        <dbReference type="ARBA" id="ARBA00005883"/>
    </source>
</evidence>
<accession>A0A0L7LUS9</accession>
<dbReference type="PANTHER" id="PTHR10660">
    <property type="entry name" value="PROTEASOME REGULATOR PA28"/>
    <property type="match status" value="1"/>
</dbReference>
<dbReference type="InterPro" id="IPR036252">
    <property type="entry name" value="Proteasome_activ_sf"/>
</dbReference>
<dbReference type="GO" id="GO:0008537">
    <property type="term" value="C:proteasome activator complex"/>
    <property type="evidence" value="ECO:0007669"/>
    <property type="project" value="InterPro"/>
</dbReference>
<dbReference type="GO" id="GO:2000045">
    <property type="term" value="P:regulation of G1/S transition of mitotic cell cycle"/>
    <property type="evidence" value="ECO:0007669"/>
    <property type="project" value="TreeGrafter"/>
</dbReference>
<evidence type="ECO:0000313" key="5">
    <source>
        <dbReference type="EMBL" id="KOB79195.1"/>
    </source>
</evidence>
<comment type="similarity">
    <text evidence="1">Belongs to the PA28 family.</text>
</comment>
<proteinExistence type="inferred from homology"/>
<organism evidence="5 6">
    <name type="scientific">Operophtera brumata</name>
    <name type="common">Winter moth</name>
    <name type="synonym">Phalaena brumata</name>
    <dbReference type="NCBI Taxonomy" id="104452"/>
    <lineage>
        <taxon>Eukaryota</taxon>
        <taxon>Metazoa</taxon>
        <taxon>Ecdysozoa</taxon>
        <taxon>Arthropoda</taxon>
        <taxon>Hexapoda</taxon>
        <taxon>Insecta</taxon>
        <taxon>Pterygota</taxon>
        <taxon>Neoptera</taxon>
        <taxon>Endopterygota</taxon>
        <taxon>Lepidoptera</taxon>
        <taxon>Glossata</taxon>
        <taxon>Ditrysia</taxon>
        <taxon>Geometroidea</taxon>
        <taxon>Geometridae</taxon>
        <taxon>Larentiinae</taxon>
        <taxon>Operophtera</taxon>
    </lineage>
</organism>
<reference evidence="5 6" key="1">
    <citation type="journal article" date="2015" name="Genome Biol. Evol.">
        <title>The genome of winter moth (Operophtera brumata) provides a genomic perspective on sexual dimorphism and phenology.</title>
        <authorList>
            <person name="Derks M.F."/>
            <person name="Smit S."/>
            <person name="Salis L."/>
            <person name="Schijlen E."/>
            <person name="Bossers A."/>
            <person name="Mateman C."/>
            <person name="Pijl A.S."/>
            <person name="de Ridder D."/>
            <person name="Groenen M.A."/>
            <person name="Visser M.E."/>
            <person name="Megens H.J."/>
        </authorList>
    </citation>
    <scope>NUCLEOTIDE SEQUENCE [LARGE SCALE GENOMIC DNA]</scope>
    <source>
        <strain evidence="5">WM2013NL</strain>
        <tissue evidence="5">Head and thorax</tissue>
    </source>
</reference>
<dbReference type="InterPro" id="IPR009077">
    <property type="entry name" value="Proteasome_activ_PA28"/>
</dbReference>
<feature type="region of interest" description="Disordered" evidence="3">
    <location>
        <begin position="89"/>
        <end position="120"/>
    </location>
</feature>
<keyword evidence="6" id="KW-1185">Reference proteome</keyword>
<dbReference type="STRING" id="104452.A0A0L7LUS9"/>
<dbReference type="GO" id="GO:0005654">
    <property type="term" value="C:nucleoplasm"/>
    <property type="evidence" value="ECO:0007669"/>
    <property type="project" value="TreeGrafter"/>
</dbReference>
<sequence length="247" mass="28688">MLLQTETIEPVVELLNLDTVTPLEDISELNDDELFQDCDSEDSREQEIVREEILQPVRQETKSNEEIESNAEPKINNLAAIHQDLSIQLSGDEEPSRKRRRMEPSGEMSGDLHIDKSEGPTSFLPCNKKLDDLIHLVKPHIQQWVEDFNLLRMWINILLPTLENEAGLQLSIQKRALDKINRPDKDAAEILNNISTYFLLRADILIDYKKNIEGYTRAVRELDEKLYLSLRRAICRIRTSTVHFIMR</sequence>
<dbReference type="EMBL" id="JTDY01000046">
    <property type="protein sequence ID" value="KOB79195.1"/>
    <property type="molecule type" value="Genomic_DNA"/>
</dbReference>
<evidence type="ECO:0000313" key="6">
    <source>
        <dbReference type="Proteomes" id="UP000037510"/>
    </source>
</evidence>
<dbReference type="Pfam" id="PF02252">
    <property type="entry name" value="PA28_C"/>
    <property type="match status" value="1"/>
</dbReference>
<dbReference type="AlphaFoldDB" id="A0A0L7LUS9"/>
<dbReference type="GO" id="GO:0005737">
    <property type="term" value="C:cytoplasm"/>
    <property type="evidence" value="ECO:0007669"/>
    <property type="project" value="TreeGrafter"/>
</dbReference>
<dbReference type="PANTHER" id="PTHR10660:SF2">
    <property type="entry name" value="LD45860P"/>
    <property type="match status" value="1"/>
</dbReference>
<protein>
    <submittedName>
        <fullName evidence="5">Proteasome subunit</fullName>
    </submittedName>
</protein>
<keyword evidence="2 5" id="KW-0647">Proteasome</keyword>
<dbReference type="Proteomes" id="UP000037510">
    <property type="component" value="Unassembled WGS sequence"/>
</dbReference>
<dbReference type="GO" id="GO:0061133">
    <property type="term" value="F:endopeptidase activator activity"/>
    <property type="evidence" value="ECO:0007669"/>
    <property type="project" value="TreeGrafter"/>
</dbReference>
<evidence type="ECO:0000256" key="2">
    <source>
        <dbReference type="ARBA" id="ARBA00022942"/>
    </source>
</evidence>
<evidence type="ECO:0000256" key="3">
    <source>
        <dbReference type="SAM" id="MobiDB-lite"/>
    </source>
</evidence>